<evidence type="ECO:0000313" key="8">
    <source>
        <dbReference type="Proteomes" id="UP000030762"/>
    </source>
</evidence>
<evidence type="ECO:0000256" key="4">
    <source>
        <dbReference type="ARBA" id="ARBA00023136"/>
    </source>
</evidence>
<evidence type="ECO:0000256" key="2">
    <source>
        <dbReference type="ARBA" id="ARBA00022692"/>
    </source>
</evidence>
<feature type="transmembrane region" description="Helical" evidence="5">
    <location>
        <begin position="170"/>
        <end position="191"/>
    </location>
</feature>
<protein>
    <recommendedName>
        <fullName evidence="6">Amino acid permease/ SLC12A domain-containing protein</fullName>
    </recommendedName>
</protein>
<reference evidence="7 8" key="1">
    <citation type="submission" date="2012-04" db="EMBL/GenBank/DDBJ databases">
        <title>The Genome Sequence of Saprolegnia declina VS20.</title>
        <authorList>
            <consortium name="The Broad Institute Genome Sequencing Platform"/>
            <person name="Russ C."/>
            <person name="Nusbaum C."/>
            <person name="Tyler B."/>
            <person name="van West P."/>
            <person name="Dieguez-Uribeondo J."/>
            <person name="de Bruijn I."/>
            <person name="Tripathy S."/>
            <person name="Jiang R."/>
            <person name="Young S.K."/>
            <person name="Zeng Q."/>
            <person name="Gargeya S."/>
            <person name="Fitzgerald M."/>
            <person name="Haas B."/>
            <person name="Abouelleil A."/>
            <person name="Alvarado L."/>
            <person name="Arachchi H.M."/>
            <person name="Berlin A."/>
            <person name="Chapman S.B."/>
            <person name="Goldberg J."/>
            <person name="Griggs A."/>
            <person name="Gujja S."/>
            <person name="Hansen M."/>
            <person name="Howarth C."/>
            <person name="Imamovic A."/>
            <person name="Larimer J."/>
            <person name="McCowen C."/>
            <person name="Montmayeur A."/>
            <person name="Murphy C."/>
            <person name="Neiman D."/>
            <person name="Pearson M."/>
            <person name="Priest M."/>
            <person name="Roberts A."/>
            <person name="Saif S."/>
            <person name="Shea T."/>
            <person name="Sisk P."/>
            <person name="Sykes S."/>
            <person name="Wortman J."/>
            <person name="Nusbaum C."/>
            <person name="Birren B."/>
        </authorList>
    </citation>
    <scope>NUCLEOTIDE SEQUENCE [LARGE SCALE GENOMIC DNA]</scope>
    <source>
        <strain evidence="7 8">VS20</strain>
    </source>
</reference>
<dbReference type="STRING" id="1156394.T0PH19"/>
<dbReference type="EMBL" id="JH767512">
    <property type="protein sequence ID" value="EQC24664.1"/>
    <property type="molecule type" value="Genomic_DNA"/>
</dbReference>
<feature type="transmembrane region" description="Helical" evidence="5">
    <location>
        <begin position="231"/>
        <end position="254"/>
    </location>
</feature>
<accession>T0PH19</accession>
<evidence type="ECO:0000256" key="3">
    <source>
        <dbReference type="ARBA" id="ARBA00022989"/>
    </source>
</evidence>
<keyword evidence="4 5" id="KW-0472">Membrane</keyword>
<organism evidence="7 8">
    <name type="scientific">Saprolegnia diclina (strain VS20)</name>
    <dbReference type="NCBI Taxonomy" id="1156394"/>
    <lineage>
        <taxon>Eukaryota</taxon>
        <taxon>Sar</taxon>
        <taxon>Stramenopiles</taxon>
        <taxon>Oomycota</taxon>
        <taxon>Saprolegniomycetes</taxon>
        <taxon>Saprolegniales</taxon>
        <taxon>Saprolegniaceae</taxon>
        <taxon>Saprolegnia</taxon>
    </lineage>
</organism>
<feature type="transmembrane region" description="Helical" evidence="5">
    <location>
        <begin position="73"/>
        <end position="94"/>
    </location>
</feature>
<keyword evidence="8" id="KW-1185">Reference proteome</keyword>
<dbReference type="Pfam" id="PF00324">
    <property type="entry name" value="AA_permease"/>
    <property type="match status" value="1"/>
</dbReference>
<gene>
    <name evidence="7" type="ORF">SDRG_17443</name>
</gene>
<proteinExistence type="predicted"/>
<feature type="transmembrane region" description="Helical" evidence="5">
    <location>
        <begin position="39"/>
        <end position="61"/>
    </location>
</feature>
<feature type="transmembrane region" description="Helical" evidence="5">
    <location>
        <begin position="197"/>
        <end position="219"/>
    </location>
</feature>
<evidence type="ECO:0000313" key="7">
    <source>
        <dbReference type="EMBL" id="EQC24664.1"/>
    </source>
</evidence>
<evidence type="ECO:0000256" key="5">
    <source>
        <dbReference type="SAM" id="Phobius"/>
    </source>
</evidence>
<evidence type="ECO:0000256" key="1">
    <source>
        <dbReference type="ARBA" id="ARBA00004141"/>
    </source>
</evidence>
<dbReference type="GO" id="GO:0016020">
    <property type="term" value="C:membrane"/>
    <property type="evidence" value="ECO:0007669"/>
    <property type="project" value="UniProtKB-SubCell"/>
</dbReference>
<dbReference type="OMA" id="ATFCYSA"/>
<dbReference type="AlphaFoldDB" id="T0PH19"/>
<dbReference type="RefSeq" id="XP_008621907.1">
    <property type="nucleotide sequence ID" value="XM_008623685.1"/>
</dbReference>
<dbReference type="GeneID" id="19958170"/>
<dbReference type="Gene3D" id="1.20.1740.10">
    <property type="entry name" value="Amino acid/polyamine transporter I"/>
    <property type="match status" value="1"/>
</dbReference>
<feature type="transmembrane region" description="Helical" evidence="5">
    <location>
        <begin position="260"/>
        <end position="278"/>
    </location>
</feature>
<feature type="transmembrane region" description="Helical" evidence="5">
    <location>
        <begin position="114"/>
        <end position="139"/>
    </location>
</feature>
<dbReference type="OrthoDB" id="66651at2759"/>
<evidence type="ECO:0000259" key="6">
    <source>
        <dbReference type="Pfam" id="PF00324"/>
    </source>
</evidence>
<keyword evidence="2 5" id="KW-0812">Transmembrane</keyword>
<dbReference type="InParanoid" id="T0PH19"/>
<name>T0PH19_SAPDV</name>
<dbReference type="PANTHER" id="PTHR11785:SF512">
    <property type="entry name" value="SOBREMESA, ISOFORM B"/>
    <property type="match status" value="1"/>
</dbReference>
<dbReference type="InterPro" id="IPR050598">
    <property type="entry name" value="AminoAcid_Transporter"/>
</dbReference>
<keyword evidence="3 5" id="KW-1133">Transmembrane helix</keyword>
<dbReference type="InterPro" id="IPR004841">
    <property type="entry name" value="AA-permease/SLC12A_dom"/>
</dbReference>
<dbReference type="PANTHER" id="PTHR11785">
    <property type="entry name" value="AMINO ACID TRANSPORTER"/>
    <property type="match status" value="1"/>
</dbReference>
<feature type="non-terminal residue" evidence="7">
    <location>
        <position position="357"/>
    </location>
</feature>
<feature type="domain" description="Amino acid permease/ SLC12A" evidence="6">
    <location>
        <begin position="32"/>
        <end position="260"/>
    </location>
</feature>
<dbReference type="VEuPathDB" id="FungiDB:SDRG_17443"/>
<dbReference type="GO" id="GO:0015179">
    <property type="term" value="F:L-amino acid transmembrane transporter activity"/>
    <property type="evidence" value="ECO:0007669"/>
    <property type="project" value="TreeGrafter"/>
</dbReference>
<comment type="subcellular location">
    <subcellularLocation>
        <location evidence="1">Membrane</location>
        <topology evidence="1">Multi-pass membrane protein</topology>
    </subcellularLocation>
</comment>
<dbReference type="Proteomes" id="UP000030762">
    <property type="component" value="Unassembled WGS sequence"/>
</dbReference>
<sequence length="357" mass="38228">MLLVVVAGCMRGDLAQNGAYRDDPSAPVWASGTLTTAYFAWLPYTTWGYAGVESLTLIAGVTKDPKRTLPRGMLFAVVTLFCSNISMVFVVPSLPPGIASAVNATFPLNNGLGMLGISDVVGQWLILPAQMGMAAGFFLQYAHLTQSLANSNMLPACLGLKNQPTTLKPMVAASALGYLLCTAAHLSPAFQQAEQNLFILAATFCYSAQLIGFVMLRTTYRCDSKEFTSPFGIPGAIFAGSVYLLLALSIAGGFQGDDGVAAASLAVFLLLLLLYYHTVCKATQTLTKDEYAAVFRFSVMKYNAARRNKSRSSRRSSVAKTIAWAVSLVAASNEATKHQAPRTITVKTQRSVAKSQR</sequence>